<dbReference type="CDD" id="cd20216">
    <property type="entry name" value="PFM_HFR-2-like"/>
    <property type="match status" value="1"/>
</dbReference>
<reference evidence="3" key="1">
    <citation type="journal article" date="2020" name="Genome Biol.">
        <title>Gamete binning: chromosome-level and haplotype-resolved genome assembly enabled by high-throughput single-cell sequencing of gamete genomes.</title>
        <authorList>
            <person name="Campoy J.A."/>
            <person name="Sun H."/>
            <person name="Goel M."/>
            <person name="Jiao W.-B."/>
            <person name="Folz-Donahue K."/>
            <person name="Wang N."/>
            <person name="Rubio M."/>
            <person name="Liu C."/>
            <person name="Kukat C."/>
            <person name="Ruiz D."/>
            <person name="Huettel B."/>
            <person name="Schneeberger K."/>
        </authorList>
    </citation>
    <scope>NUCLEOTIDE SEQUENCE [LARGE SCALE GENOMIC DNA]</scope>
    <source>
        <strain evidence="3">cv. Rojo Pasion</strain>
    </source>
</reference>
<dbReference type="SUPFAM" id="SSF50382">
    <property type="entry name" value="Agglutinin"/>
    <property type="match status" value="1"/>
</dbReference>
<evidence type="ECO:0000259" key="1">
    <source>
        <dbReference type="SMART" id="SM00791"/>
    </source>
</evidence>
<name>A0A6J5WCY2_PRUAR</name>
<keyword evidence="3" id="KW-1185">Reference proteome</keyword>
<dbReference type="EMBL" id="CAEKKB010000002">
    <property type="protein sequence ID" value="CAB4299566.1"/>
    <property type="molecule type" value="Genomic_DNA"/>
</dbReference>
<sequence length="446" mass="50116">MPTLPRFVVVTSNTNGKYLRYIDEDIKNDVPAGYLKFSGQEAGSQYAKFEVEMAKSSGNEGLVHIKCCYNNKYWLRRRLDSYLIAAVADEPEEDKSKLLCTLFEPVYINDDVVVDDDKSTNHILVLRFLHTGRKEYLTIYQGNQPGQYEPTLSGQNKPALRGGLYVGDRDPNPELFDVFTVTDWESLFMMLPKQVAFKGHNGNLLGTGLNEVFASADGGLSYSSGKLWRLTKGDWLCLDEDNSTSIQRFSVTEKITSDNSEAYNKEVKELGVSKEIYNVTFRLGDAMIYNKKVVEIVMGEAVNCTEETQTVELKLSYKKTRSGSLKSSVFKLGVQRSIDGEVPVIADNGKIEVDEFAESVERRKAGTATTFTCNVNEVAVYKVVLTAMDMVKVRLLATKASYDVPFSYTERETLADGNIITNDMDDGVYYGTNTFNFKFETTEEKL</sequence>
<dbReference type="SMART" id="SM00791">
    <property type="entry name" value="Agglutinin"/>
    <property type="match status" value="1"/>
</dbReference>
<gene>
    <name evidence="2" type="ORF">ORAREDHAP_LOCUS14100</name>
</gene>
<organism evidence="2 3">
    <name type="scientific">Prunus armeniaca</name>
    <name type="common">Apricot</name>
    <name type="synonym">Armeniaca vulgaris</name>
    <dbReference type="NCBI Taxonomy" id="36596"/>
    <lineage>
        <taxon>Eukaryota</taxon>
        <taxon>Viridiplantae</taxon>
        <taxon>Streptophyta</taxon>
        <taxon>Embryophyta</taxon>
        <taxon>Tracheophyta</taxon>
        <taxon>Spermatophyta</taxon>
        <taxon>Magnoliopsida</taxon>
        <taxon>eudicotyledons</taxon>
        <taxon>Gunneridae</taxon>
        <taxon>Pentapetalae</taxon>
        <taxon>rosids</taxon>
        <taxon>fabids</taxon>
        <taxon>Rosales</taxon>
        <taxon>Rosaceae</taxon>
        <taxon>Amygdaloideae</taxon>
        <taxon>Amygdaleae</taxon>
        <taxon>Prunus</taxon>
    </lineage>
</organism>
<dbReference type="InterPro" id="IPR053237">
    <property type="entry name" value="Natterin_C"/>
</dbReference>
<feature type="domain" description="Agglutinin" evidence="1">
    <location>
        <begin position="2"/>
        <end position="141"/>
    </location>
</feature>
<evidence type="ECO:0000313" key="2">
    <source>
        <dbReference type="EMBL" id="CAB4299566.1"/>
    </source>
</evidence>
<accession>A0A6J5WCY2</accession>
<proteinExistence type="predicted"/>
<dbReference type="Gene3D" id="2.80.10.50">
    <property type="match status" value="1"/>
</dbReference>
<dbReference type="PANTHER" id="PTHR39244">
    <property type="entry name" value="NATTERIN-4"/>
    <property type="match status" value="1"/>
</dbReference>
<dbReference type="InterPro" id="IPR008998">
    <property type="entry name" value="Agglutinin"/>
</dbReference>
<dbReference type="Gene3D" id="2.170.15.10">
    <property type="entry name" value="Proaerolysin, chain A, domain 3"/>
    <property type="match status" value="1"/>
</dbReference>
<dbReference type="PANTHER" id="PTHR39244:SF5">
    <property type="entry name" value="NATTERIN-3-LIKE"/>
    <property type="match status" value="1"/>
</dbReference>
<dbReference type="Pfam" id="PF07468">
    <property type="entry name" value="Agglutinin"/>
    <property type="match status" value="1"/>
</dbReference>
<dbReference type="Proteomes" id="UP000507245">
    <property type="component" value="Unassembled WGS sequence"/>
</dbReference>
<dbReference type="OrthoDB" id="4948898at2759"/>
<dbReference type="SUPFAM" id="SSF56973">
    <property type="entry name" value="Aerolisin/ETX pore-forming domain"/>
    <property type="match status" value="1"/>
</dbReference>
<evidence type="ECO:0000313" key="3">
    <source>
        <dbReference type="Proteomes" id="UP000507245"/>
    </source>
</evidence>
<dbReference type="AlphaFoldDB" id="A0A6J5WCY2"/>
<protein>
    <recommendedName>
        <fullName evidence="1">Agglutinin domain-containing protein</fullName>
    </recommendedName>
</protein>
<dbReference type="InterPro" id="IPR036242">
    <property type="entry name" value="Agglutinin_dom_sf"/>
</dbReference>